<dbReference type="PROSITE" id="PS00018">
    <property type="entry name" value="EF_HAND_1"/>
    <property type="match status" value="2"/>
</dbReference>
<dbReference type="Proteomes" id="UP000184211">
    <property type="component" value="Unassembled WGS sequence"/>
</dbReference>
<dbReference type="PANTHER" id="PTHR10827">
    <property type="entry name" value="RETICULOCALBIN"/>
    <property type="match status" value="1"/>
</dbReference>
<evidence type="ECO:0000256" key="3">
    <source>
        <dbReference type="SAM" id="SignalP"/>
    </source>
</evidence>
<dbReference type="SMART" id="SM00054">
    <property type="entry name" value="EFh"/>
    <property type="match status" value="4"/>
</dbReference>
<evidence type="ECO:0000259" key="4">
    <source>
        <dbReference type="PROSITE" id="PS50222"/>
    </source>
</evidence>
<dbReference type="STRING" id="870908.SAMN04488044_2869"/>
<dbReference type="PROSITE" id="PS50222">
    <property type="entry name" value="EF_HAND_2"/>
    <property type="match status" value="2"/>
</dbReference>
<dbReference type="SUPFAM" id="SSF47473">
    <property type="entry name" value="EF-hand"/>
    <property type="match status" value="1"/>
</dbReference>
<accession>A0A1M5UCS2</accession>
<sequence length="158" mass="16868">MIRAVILSGAMVAAAALTAGEAEAKGGFGGKHHRANVTFEQLDANGDGQVTKEEMAAHATAHFGEVDTDGDGKLSAEELTAATEANRAKRIAKMIERHDENGDGMLDQAEMMPKGDRAERMFARLDANEDGMISAEEFAKMERHGHRKGMGKGKGDNN</sequence>
<protein>
    <submittedName>
        <fullName evidence="5">Ca2+-binding protein, EF-hand superfamily</fullName>
    </submittedName>
</protein>
<dbReference type="Pfam" id="PF13202">
    <property type="entry name" value="EF-hand_5"/>
    <property type="match status" value="3"/>
</dbReference>
<dbReference type="Gene3D" id="1.10.238.10">
    <property type="entry name" value="EF-hand"/>
    <property type="match status" value="2"/>
</dbReference>
<keyword evidence="3" id="KW-0732">Signal</keyword>
<dbReference type="InterPro" id="IPR018247">
    <property type="entry name" value="EF_Hand_1_Ca_BS"/>
</dbReference>
<feature type="domain" description="EF-hand" evidence="4">
    <location>
        <begin position="113"/>
        <end position="148"/>
    </location>
</feature>
<proteinExistence type="predicted"/>
<keyword evidence="1" id="KW-0479">Metal-binding</keyword>
<dbReference type="GO" id="GO:0005509">
    <property type="term" value="F:calcium ion binding"/>
    <property type="evidence" value="ECO:0007669"/>
    <property type="project" value="InterPro"/>
</dbReference>
<dbReference type="InterPro" id="IPR011992">
    <property type="entry name" value="EF-hand-dom_pair"/>
</dbReference>
<dbReference type="RefSeq" id="WP_072793705.1">
    <property type="nucleotide sequence ID" value="NZ_FQWM01000006.1"/>
</dbReference>
<feature type="domain" description="EF-hand" evidence="4">
    <location>
        <begin position="54"/>
        <end position="89"/>
    </location>
</feature>
<reference evidence="6" key="1">
    <citation type="submission" date="2016-11" db="EMBL/GenBank/DDBJ databases">
        <authorList>
            <person name="Varghese N."/>
            <person name="Submissions S."/>
        </authorList>
    </citation>
    <scope>NUCLEOTIDE SEQUENCE [LARGE SCALE GENOMIC DNA]</scope>
    <source>
        <strain evidence="6">DSM 28223</strain>
    </source>
</reference>
<dbReference type="PANTHER" id="PTHR10827:SF98">
    <property type="entry name" value="45 KDA CALCIUM-BINDING PROTEIN"/>
    <property type="match status" value="1"/>
</dbReference>
<name>A0A1M5UCS2_9RHOB</name>
<gene>
    <name evidence="5" type="ORF">SAMN04488044_2869</name>
</gene>
<evidence type="ECO:0000313" key="5">
    <source>
        <dbReference type="EMBL" id="SHH60834.1"/>
    </source>
</evidence>
<evidence type="ECO:0000256" key="2">
    <source>
        <dbReference type="ARBA" id="ARBA00022737"/>
    </source>
</evidence>
<dbReference type="OrthoDB" id="5470953at2"/>
<dbReference type="InterPro" id="IPR002048">
    <property type="entry name" value="EF_hand_dom"/>
</dbReference>
<dbReference type="AlphaFoldDB" id="A0A1M5UCS2"/>
<keyword evidence="2" id="KW-0677">Repeat</keyword>
<organism evidence="5 6">
    <name type="scientific">Cognatishimia maritima</name>
    <dbReference type="NCBI Taxonomy" id="870908"/>
    <lineage>
        <taxon>Bacteria</taxon>
        <taxon>Pseudomonadati</taxon>
        <taxon>Pseudomonadota</taxon>
        <taxon>Alphaproteobacteria</taxon>
        <taxon>Rhodobacterales</taxon>
        <taxon>Paracoccaceae</taxon>
        <taxon>Cognatishimia</taxon>
    </lineage>
</organism>
<feature type="chain" id="PRO_5012183685" evidence="3">
    <location>
        <begin position="25"/>
        <end position="158"/>
    </location>
</feature>
<dbReference type="EMBL" id="FQWM01000006">
    <property type="protein sequence ID" value="SHH60834.1"/>
    <property type="molecule type" value="Genomic_DNA"/>
</dbReference>
<evidence type="ECO:0000313" key="6">
    <source>
        <dbReference type="Proteomes" id="UP000184211"/>
    </source>
</evidence>
<evidence type="ECO:0000256" key="1">
    <source>
        <dbReference type="ARBA" id="ARBA00022723"/>
    </source>
</evidence>
<feature type="signal peptide" evidence="3">
    <location>
        <begin position="1"/>
        <end position="24"/>
    </location>
</feature>
<keyword evidence="6" id="KW-1185">Reference proteome</keyword>